<keyword evidence="3" id="KW-1185">Reference proteome</keyword>
<keyword evidence="1" id="KW-0732">Signal</keyword>
<sequence length="147" mass="15744">MAFHLSLISASVLGVALVAFAAPFQCTVGERVTCTAIVVPSAPLPTASFNLDIEVNYAFTQQLVRDSPGQEVQASFQQVWPGNGPSYLIGGLVSTSGRTGEALGDLVYTWRGKDIPGDLVPFWHVNSSSCSRPDFARKKKRGVEEGE</sequence>
<name>A0ABR2ZMG0_9AGAR</name>
<organism evidence="2 3">
    <name type="scientific">Marasmius tenuissimus</name>
    <dbReference type="NCBI Taxonomy" id="585030"/>
    <lineage>
        <taxon>Eukaryota</taxon>
        <taxon>Fungi</taxon>
        <taxon>Dikarya</taxon>
        <taxon>Basidiomycota</taxon>
        <taxon>Agaricomycotina</taxon>
        <taxon>Agaricomycetes</taxon>
        <taxon>Agaricomycetidae</taxon>
        <taxon>Agaricales</taxon>
        <taxon>Marasmiineae</taxon>
        <taxon>Marasmiaceae</taxon>
        <taxon>Marasmius</taxon>
    </lineage>
</organism>
<gene>
    <name evidence="2" type="ORF">AAF712_010522</name>
</gene>
<reference evidence="2 3" key="1">
    <citation type="submission" date="2024-05" db="EMBL/GenBank/DDBJ databases">
        <title>A draft genome resource for the thread blight pathogen Marasmius tenuissimus strain MS-2.</title>
        <authorList>
            <person name="Yulfo-Soto G.E."/>
            <person name="Baruah I.K."/>
            <person name="Amoako-Attah I."/>
            <person name="Bukari Y."/>
            <person name="Meinhardt L.W."/>
            <person name="Bailey B.A."/>
            <person name="Cohen S.P."/>
        </authorList>
    </citation>
    <scope>NUCLEOTIDE SEQUENCE [LARGE SCALE GENOMIC DNA]</scope>
    <source>
        <strain evidence="2 3">MS-2</strain>
    </source>
</reference>
<accession>A0ABR2ZMG0</accession>
<dbReference type="EMBL" id="JBBXMP010000101">
    <property type="protein sequence ID" value="KAL0062588.1"/>
    <property type="molecule type" value="Genomic_DNA"/>
</dbReference>
<feature type="signal peptide" evidence="1">
    <location>
        <begin position="1"/>
        <end position="29"/>
    </location>
</feature>
<evidence type="ECO:0000313" key="3">
    <source>
        <dbReference type="Proteomes" id="UP001437256"/>
    </source>
</evidence>
<evidence type="ECO:0000256" key="1">
    <source>
        <dbReference type="SAM" id="SignalP"/>
    </source>
</evidence>
<proteinExistence type="predicted"/>
<evidence type="ECO:0000313" key="2">
    <source>
        <dbReference type="EMBL" id="KAL0062588.1"/>
    </source>
</evidence>
<feature type="chain" id="PRO_5047483029" evidence="1">
    <location>
        <begin position="30"/>
        <end position="147"/>
    </location>
</feature>
<comment type="caution">
    <text evidence="2">The sequence shown here is derived from an EMBL/GenBank/DDBJ whole genome shotgun (WGS) entry which is preliminary data.</text>
</comment>
<dbReference type="Proteomes" id="UP001437256">
    <property type="component" value="Unassembled WGS sequence"/>
</dbReference>
<protein>
    <submittedName>
        <fullName evidence="2">Uncharacterized protein</fullName>
    </submittedName>
</protein>